<dbReference type="InterPro" id="IPR058240">
    <property type="entry name" value="rSAM_sf"/>
</dbReference>
<proteinExistence type="inferred from homology"/>
<dbReference type="NCBIfam" id="TIGR03942">
    <property type="entry name" value="sulfatase_rSAM"/>
    <property type="match status" value="1"/>
</dbReference>
<evidence type="ECO:0000256" key="2">
    <source>
        <dbReference type="ARBA" id="ARBA00022691"/>
    </source>
</evidence>
<dbReference type="OrthoDB" id="9808591at2"/>
<dbReference type="SFLD" id="SFLDG01072">
    <property type="entry name" value="dehydrogenase_like"/>
    <property type="match status" value="1"/>
</dbReference>
<dbReference type="GO" id="GO:0046872">
    <property type="term" value="F:metal ion binding"/>
    <property type="evidence" value="ECO:0007669"/>
    <property type="project" value="UniProtKB-KW"/>
</dbReference>
<name>A0A1Q2MH32_9BACT</name>
<dbReference type="STRING" id="1851148.SMSP2_01994"/>
<dbReference type="SFLD" id="SFLDG01386">
    <property type="entry name" value="main_SPASM_domain-containing"/>
    <property type="match status" value="1"/>
</dbReference>
<dbReference type="Gene3D" id="3.20.20.70">
    <property type="entry name" value="Aldolase class I"/>
    <property type="match status" value="1"/>
</dbReference>
<organism evidence="8 9">
    <name type="scientific">Limihaloglobus sulfuriphilus</name>
    <dbReference type="NCBI Taxonomy" id="1851148"/>
    <lineage>
        <taxon>Bacteria</taxon>
        <taxon>Pseudomonadati</taxon>
        <taxon>Planctomycetota</taxon>
        <taxon>Phycisphaerae</taxon>
        <taxon>Sedimentisphaerales</taxon>
        <taxon>Sedimentisphaeraceae</taxon>
        <taxon>Limihaloglobus</taxon>
    </lineage>
</organism>
<dbReference type="Pfam" id="PF04055">
    <property type="entry name" value="Radical_SAM"/>
    <property type="match status" value="1"/>
</dbReference>
<comment type="cofactor">
    <cofactor evidence="1">
        <name>[4Fe-4S] cluster</name>
        <dbReference type="ChEBI" id="CHEBI:49883"/>
    </cofactor>
</comment>
<evidence type="ECO:0000256" key="1">
    <source>
        <dbReference type="ARBA" id="ARBA00001966"/>
    </source>
</evidence>
<evidence type="ECO:0000256" key="5">
    <source>
        <dbReference type="ARBA" id="ARBA00023014"/>
    </source>
</evidence>
<feature type="domain" description="Radical SAM core" evidence="7">
    <location>
        <begin position="1"/>
        <end position="227"/>
    </location>
</feature>
<dbReference type="InterPro" id="IPR023867">
    <property type="entry name" value="Sulphatase_maturase_rSAM"/>
</dbReference>
<dbReference type="KEGG" id="pbas:SMSP2_01994"/>
<reference evidence="9" key="1">
    <citation type="submission" date="2017-02" db="EMBL/GenBank/DDBJ databases">
        <title>Comparative genomics and description of representatives of a novel lineage of planctomycetes thriving in anoxic sediments.</title>
        <authorList>
            <person name="Spring S."/>
            <person name="Bunk B."/>
            <person name="Sproer C."/>
        </authorList>
    </citation>
    <scope>NUCLEOTIDE SEQUENCE [LARGE SCALE GENOMIC DNA]</scope>
    <source>
        <strain evidence="9">SM-Chi-D1</strain>
    </source>
</reference>
<keyword evidence="4" id="KW-0408">Iron</keyword>
<dbReference type="RefSeq" id="WP_146683780.1">
    <property type="nucleotide sequence ID" value="NZ_CP019646.1"/>
</dbReference>
<evidence type="ECO:0000259" key="7">
    <source>
        <dbReference type="PROSITE" id="PS51918"/>
    </source>
</evidence>
<dbReference type="SFLD" id="SFLDG01384">
    <property type="entry name" value="thioether_bond_formation_requi"/>
    <property type="match status" value="1"/>
</dbReference>
<dbReference type="SFLD" id="SFLDF00285">
    <property type="entry name" value="anaerobic_Ser-type_sulfatase-m"/>
    <property type="match status" value="1"/>
</dbReference>
<comment type="similarity">
    <text evidence="6">Belongs to the radical SAM superfamily. Anaerobic sulfatase-maturating enzyme family.</text>
</comment>
<dbReference type="NCBIfam" id="TIGR04085">
    <property type="entry name" value="rSAM_more_4Fe4S"/>
    <property type="match status" value="1"/>
</dbReference>
<dbReference type="PROSITE" id="PS51918">
    <property type="entry name" value="RADICAL_SAM"/>
    <property type="match status" value="1"/>
</dbReference>
<evidence type="ECO:0000313" key="8">
    <source>
        <dbReference type="EMBL" id="AQQ71617.1"/>
    </source>
</evidence>
<evidence type="ECO:0000256" key="6">
    <source>
        <dbReference type="ARBA" id="ARBA00023601"/>
    </source>
</evidence>
<dbReference type="CDD" id="cd01335">
    <property type="entry name" value="Radical_SAM"/>
    <property type="match status" value="1"/>
</dbReference>
<gene>
    <name evidence="8" type="primary">ydeM</name>
    <name evidence="8" type="ORF">SMSP2_01994</name>
</gene>
<protein>
    <submittedName>
        <fullName evidence="8">Putative anaerobic sulfatase-maturating enzyme</fullName>
    </submittedName>
</protein>
<dbReference type="Proteomes" id="UP000188181">
    <property type="component" value="Chromosome"/>
</dbReference>
<dbReference type="EMBL" id="CP019646">
    <property type="protein sequence ID" value="AQQ71617.1"/>
    <property type="molecule type" value="Genomic_DNA"/>
</dbReference>
<evidence type="ECO:0000313" key="9">
    <source>
        <dbReference type="Proteomes" id="UP000188181"/>
    </source>
</evidence>
<dbReference type="InterPro" id="IPR034491">
    <property type="entry name" value="Anaerob_Ser_sulfatase-maturase"/>
</dbReference>
<evidence type="ECO:0000256" key="3">
    <source>
        <dbReference type="ARBA" id="ARBA00022723"/>
    </source>
</evidence>
<dbReference type="AlphaFoldDB" id="A0A1Q2MH32"/>
<sequence length="373" mass="42603">MKPFSLLIKPTGPDCNIACKYCFYTGKTEMFGTHKHRMSDEVMERMVSDFMGLGFPVSSFAWQGGEPTLMGLDFYKRVVETQQRCGDDGQAVSNALQTNGILLDDEWAAFLKQYSWLVGISLDGPKYLHDHYRKDRGGNGTYDRVVAGIEACRRARVEFNILVLLNNLNVEKPDELFDFFVKEKNIRFLQFVPCVEPGGEKGKLTDFSTSAEQYGRFICRIFDRWLDYGPTKLSIRLFDSLLNYIVNGQHTNCTFNKSCSDYMVVEHNGDAFCCDFFVEEGCRMGNIMETHIGELITGEVKRKFARAKNTSCTKCMLCRWRKCCYGGCLKDRYSAWGNFEDATPLCEGYKMIFDYTMPKLAHLAARLAAGELR</sequence>
<dbReference type="PANTHER" id="PTHR43273:SF3">
    <property type="entry name" value="ANAEROBIC SULFATASE-MATURATING ENZYME HOMOLOG ASLB-RELATED"/>
    <property type="match status" value="1"/>
</dbReference>
<keyword evidence="5" id="KW-0411">Iron-sulfur</keyword>
<dbReference type="SFLD" id="SFLDG01067">
    <property type="entry name" value="SPASM/twitch_domain_containing"/>
    <property type="match status" value="1"/>
</dbReference>
<dbReference type="InterPro" id="IPR023885">
    <property type="entry name" value="4Fe4S-binding_SPASM_dom"/>
</dbReference>
<dbReference type="GO" id="GO:0051536">
    <property type="term" value="F:iron-sulfur cluster binding"/>
    <property type="evidence" value="ECO:0007669"/>
    <property type="project" value="UniProtKB-KW"/>
</dbReference>
<dbReference type="Pfam" id="PF13186">
    <property type="entry name" value="SPASM"/>
    <property type="match status" value="1"/>
</dbReference>
<dbReference type="GO" id="GO:0016491">
    <property type="term" value="F:oxidoreductase activity"/>
    <property type="evidence" value="ECO:0007669"/>
    <property type="project" value="InterPro"/>
</dbReference>
<dbReference type="InterPro" id="IPR013785">
    <property type="entry name" value="Aldolase_TIM"/>
</dbReference>
<dbReference type="SUPFAM" id="SSF102114">
    <property type="entry name" value="Radical SAM enzymes"/>
    <property type="match status" value="1"/>
</dbReference>
<accession>A0A1Q2MH32</accession>
<dbReference type="PANTHER" id="PTHR43273">
    <property type="entry name" value="ANAEROBIC SULFATASE-MATURATING ENZYME HOMOLOG ASLB-RELATED"/>
    <property type="match status" value="1"/>
</dbReference>
<keyword evidence="9" id="KW-1185">Reference proteome</keyword>
<dbReference type="SFLD" id="SFLDS00029">
    <property type="entry name" value="Radical_SAM"/>
    <property type="match status" value="1"/>
</dbReference>
<evidence type="ECO:0000256" key="4">
    <source>
        <dbReference type="ARBA" id="ARBA00023004"/>
    </source>
</evidence>
<dbReference type="InterPro" id="IPR007197">
    <property type="entry name" value="rSAM"/>
</dbReference>
<keyword evidence="3" id="KW-0479">Metal-binding</keyword>
<keyword evidence="2" id="KW-0949">S-adenosyl-L-methionine</keyword>